<accession>A0A4R0Z221</accession>
<dbReference type="PANTHER" id="PTHR21225">
    <property type="entry name" value="PHOSPHO-2-DEHYDRO-3-DEOXYHEPTONATE ALDOLASE DAHP SYNTHETASE"/>
    <property type="match status" value="1"/>
</dbReference>
<evidence type="ECO:0000313" key="11">
    <source>
        <dbReference type="Proteomes" id="UP000291822"/>
    </source>
</evidence>
<dbReference type="SUPFAM" id="SSF51569">
    <property type="entry name" value="Aldolase"/>
    <property type="match status" value="1"/>
</dbReference>
<dbReference type="UniPathway" id="UPA00053">
    <property type="reaction ID" value="UER00084"/>
</dbReference>
<evidence type="ECO:0000256" key="5">
    <source>
        <dbReference type="ARBA" id="ARBA00022679"/>
    </source>
</evidence>
<dbReference type="AlphaFoldDB" id="A0A4R0Z221"/>
<evidence type="ECO:0000256" key="1">
    <source>
        <dbReference type="ARBA" id="ARBA00003726"/>
    </source>
</evidence>
<dbReference type="EMBL" id="SJTG01000001">
    <property type="protein sequence ID" value="TCI13468.1"/>
    <property type="molecule type" value="Genomic_DNA"/>
</dbReference>
<keyword evidence="11" id="KW-1185">Reference proteome</keyword>
<dbReference type="GO" id="GO:0042802">
    <property type="term" value="F:identical protein binding"/>
    <property type="evidence" value="ECO:0007669"/>
    <property type="project" value="UniProtKB-ARBA"/>
</dbReference>
<comment type="catalytic activity">
    <reaction evidence="7 8">
        <text>D-erythrose 4-phosphate + phosphoenolpyruvate + H2O = 7-phospho-2-dehydro-3-deoxy-D-arabino-heptonate + phosphate</text>
        <dbReference type="Rhea" id="RHEA:14717"/>
        <dbReference type="ChEBI" id="CHEBI:15377"/>
        <dbReference type="ChEBI" id="CHEBI:16897"/>
        <dbReference type="ChEBI" id="CHEBI:43474"/>
        <dbReference type="ChEBI" id="CHEBI:58394"/>
        <dbReference type="ChEBI" id="CHEBI:58702"/>
        <dbReference type="EC" id="2.5.1.54"/>
    </reaction>
</comment>
<evidence type="ECO:0000256" key="7">
    <source>
        <dbReference type="ARBA" id="ARBA00047508"/>
    </source>
</evidence>
<dbReference type="FunFam" id="3.20.20.70:FF:000005">
    <property type="entry name" value="Phospho-2-dehydro-3-deoxyheptonate aldolase"/>
    <property type="match status" value="1"/>
</dbReference>
<dbReference type="NCBIfam" id="NF009396">
    <property type="entry name" value="PRK12756.1"/>
    <property type="match status" value="1"/>
</dbReference>
<dbReference type="GO" id="GO:0008652">
    <property type="term" value="P:amino acid biosynthetic process"/>
    <property type="evidence" value="ECO:0007669"/>
    <property type="project" value="UniProtKB-KW"/>
</dbReference>
<keyword evidence="5 8" id="KW-0808">Transferase</keyword>
<comment type="pathway">
    <text evidence="2 8">Metabolic intermediate biosynthesis; chorismate biosynthesis; chorismate from D-erythrose 4-phosphate and phosphoenolpyruvate: step 1/7.</text>
</comment>
<evidence type="ECO:0000256" key="2">
    <source>
        <dbReference type="ARBA" id="ARBA00004688"/>
    </source>
</evidence>
<dbReference type="PANTHER" id="PTHR21225:SF12">
    <property type="entry name" value="PHOSPHO-2-DEHYDRO-3-DEOXYHEPTONATE ALDOLASE, TYROSINE-INHIBITED"/>
    <property type="match status" value="1"/>
</dbReference>
<dbReference type="Pfam" id="PF00793">
    <property type="entry name" value="DAHP_synth_1"/>
    <property type="match status" value="1"/>
</dbReference>
<evidence type="ECO:0000313" key="10">
    <source>
        <dbReference type="EMBL" id="TCI13468.1"/>
    </source>
</evidence>
<feature type="domain" description="DAHP synthetase I/KDSA" evidence="9">
    <location>
        <begin position="46"/>
        <end position="339"/>
    </location>
</feature>
<dbReference type="GO" id="GO:0009073">
    <property type="term" value="P:aromatic amino acid family biosynthetic process"/>
    <property type="evidence" value="ECO:0007669"/>
    <property type="project" value="UniProtKB-KW"/>
</dbReference>
<sequence>MNLPATDDLRIRAITTLHTPGQVMHAQPASERALRTVRESREHVHNILEGRDDRLIVVIGPCSIHDTRAAMEYAARLAAQRGRFAGTLEIIMRVYFEKPRTTVGWKGLINDPDLDGSFQINKGLHLARGLLCDINDLGVPAGTEFLDMITPQYIADLVAWGAIGARTTESQVHRELASGLSCPVGFKNGTDGNVKIAVDAVQAASQPHHFMAVTKEGLTAVASTSGNEDCHVILRGGKLPNYNAASVEVACETIARAGVTPRLMIDASHANSAKQPENQPRVVDDVACQLEEGERRIMGVMVESHLVGGRQELVEGQPLRYGQSITDGCIDWEATVAVLERLDDAVRRRRAGSGAMFRKVVGGC</sequence>
<dbReference type="InterPro" id="IPR006219">
    <property type="entry name" value="DAHP_synth_1"/>
</dbReference>
<dbReference type="InterPro" id="IPR013785">
    <property type="entry name" value="Aldolase_TIM"/>
</dbReference>
<proteinExistence type="inferred from homology"/>
<dbReference type="RefSeq" id="WP_131149749.1">
    <property type="nucleotide sequence ID" value="NZ_SJTG01000001.1"/>
</dbReference>
<dbReference type="NCBIfam" id="NF009395">
    <property type="entry name" value="PRK12755.1"/>
    <property type="match status" value="1"/>
</dbReference>
<evidence type="ECO:0000256" key="4">
    <source>
        <dbReference type="ARBA" id="ARBA00022605"/>
    </source>
</evidence>
<keyword evidence="4 8" id="KW-0028">Amino-acid biosynthesis</keyword>
<dbReference type="PIRSF" id="PIRSF001361">
    <property type="entry name" value="DAHP_synthase"/>
    <property type="match status" value="1"/>
</dbReference>
<dbReference type="Gene3D" id="3.20.20.70">
    <property type="entry name" value="Aldolase class I"/>
    <property type="match status" value="1"/>
</dbReference>
<dbReference type="GO" id="GO:0009423">
    <property type="term" value="P:chorismate biosynthetic process"/>
    <property type="evidence" value="ECO:0007669"/>
    <property type="project" value="UniProtKB-UniPathway"/>
</dbReference>
<comment type="function">
    <text evidence="1 8">Stereospecific condensation of phosphoenolpyruvate (PEP) and D-erythrose-4-phosphate (E4P) giving rise to 3-deoxy-D-arabino-heptulosonate-7-phosphate (DAHP).</text>
</comment>
<reference evidence="10 11" key="1">
    <citation type="submission" date="2019-02" db="EMBL/GenBank/DDBJ databases">
        <title>Dyella amyloliquefaciens sp. nov., isolated from forest soil.</title>
        <authorList>
            <person name="Gao Z.-H."/>
            <person name="Qiu L.-H."/>
        </authorList>
    </citation>
    <scope>NUCLEOTIDE SEQUENCE [LARGE SCALE GENOMIC DNA]</scope>
    <source>
        <strain evidence="10 11">KACC 12747</strain>
    </source>
</reference>
<evidence type="ECO:0000256" key="6">
    <source>
        <dbReference type="ARBA" id="ARBA00023141"/>
    </source>
</evidence>
<gene>
    <name evidence="10" type="ORF">EZM97_09435</name>
</gene>
<name>A0A4R0Z221_9GAMM</name>
<organism evidence="10 11">
    <name type="scientific">Dyella soli</name>
    <dbReference type="NCBI Taxonomy" id="522319"/>
    <lineage>
        <taxon>Bacteria</taxon>
        <taxon>Pseudomonadati</taxon>
        <taxon>Pseudomonadota</taxon>
        <taxon>Gammaproteobacteria</taxon>
        <taxon>Lysobacterales</taxon>
        <taxon>Rhodanobacteraceae</taxon>
        <taxon>Dyella</taxon>
    </lineage>
</organism>
<dbReference type="InterPro" id="IPR006218">
    <property type="entry name" value="DAHP1/KDSA"/>
</dbReference>
<dbReference type="GO" id="GO:0005737">
    <property type="term" value="C:cytoplasm"/>
    <property type="evidence" value="ECO:0007669"/>
    <property type="project" value="TreeGrafter"/>
</dbReference>
<dbReference type="Proteomes" id="UP000291822">
    <property type="component" value="Unassembled WGS sequence"/>
</dbReference>
<evidence type="ECO:0000259" key="9">
    <source>
        <dbReference type="Pfam" id="PF00793"/>
    </source>
</evidence>
<dbReference type="EC" id="2.5.1.54" evidence="8"/>
<protein>
    <recommendedName>
        <fullName evidence="8">Phospho-2-dehydro-3-deoxyheptonate aldolase</fullName>
        <ecNumber evidence="8">2.5.1.54</ecNumber>
    </recommendedName>
</protein>
<comment type="caution">
    <text evidence="10">The sequence shown here is derived from an EMBL/GenBank/DDBJ whole genome shotgun (WGS) entry which is preliminary data.</text>
</comment>
<evidence type="ECO:0000256" key="8">
    <source>
        <dbReference type="PIRNR" id="PIRNR001361"/>
    </source>
</evidence>
<keyword evidence="6 8" id="KW-0057">Aromatic amino acid biosynthesis</keyword>
<comment type="similarity">
    <text evidence="3 8">Belongs to the class-I DAHP synthase family.</text>
</comment>
<dbReference type="NCBIfam" id="TIGR00034">
    <property type="entry name" value="aroFGH"/>
    <property type="match status" value="1"/>
</dbReference>
<evidence type="ECO:0000256" key="3">
    <source>
        <dbReference type="ARBA" id="ARBA00007985"/>
    </source>
</evidence>
<dbReference type="GO" id="GO:0003849">
    <property type="term" value="F:3-deoxy-7-phosphoheptulonate synthase activity"/>
    <property type="evidence" value="ECO:0007669"/>
    <property type="project" value="UniProtKB-EC"/>
</dbReference>